<dbReference type="GO" id="GO:0016787">
    <property type="term" value="F:hydrolase activity"/>
    <property type="evidence" value="ECO:0007669"/>
    <property type="project" value="UniProtKB-KW"/>
</dbReference>
<comment type="caution">
    <text evidence="2">The sequence shown here is derived from an EMBL/GenBank/DDBJ whole genome shotgun (WGS) entry which is preliminary data.</text>
</comment>
<dbReference type="EMBL" id="JBHLTG010000002">
    <property type="protein sequence ID" value="MFC0678261.1"/>
    <property type="molecule type" value="Genomic_DNA"/>
</dbReference>
<keyword evidence="2" id="KW-0378">Hydrolase</keyword>
<evidence type="ECO:0000313" key="2">
    <source>
        <dbReference type="EMBL" id="MFC0678261.1"/>
    </source>
</evidence>
<protein>
    <submittedName>
        <fullName evidence="2">Alpha/beta fold hydrolase</fullName>
    </submittedName>
</protein>
<dbReference type="Pfam" id="PF00561">
    <property type="entry name" value="Abhydrolase_1"/>
    <property type="match status" value="1"/>
</dbReference>
<accession>A0ABV6RMQ2</accession>
<dbReference type="PANTHER" id="PTHR43798:SF5">
    <property type="entry name" value="MONOACYLGLYCEROL LIPASE ABHD6"/>
    <property type="match status" value="1"/>
</dbReference>
<reference evidence="2 3" key="1">
    <citation type="submission" date="2024-09" db="EMBL/GenBank/DDBJ databases">
        <authorList>
            <person name="Sun Q."/>
            <person name="Mori K."/>
        </authorList>
    </citation>
    <scope>NUCLEOTIDE SEQUENCE [LARGE SCALE GENOMIC DNA]</scope>
    <source>
        <strain evidence="2 3">KCTC 23076</strain>
    </source>
</reference>
<dbReference type="InterPro" id="IPR050266">
    <property type="entry name" value="AB_hydrolase_sf"/>
</dbReference>
<dbReference type="InterPro" id="IPR029058">
    <property type="entry name" value="AB_hydrolase_fold"/>
</dbReference>
<sequence length="246" mass="27557">MSRRETFDDLTIDVTRLAGPRGAAAARPFVLVHGIGVSQRYFEPVARLLSQHGDVWMIDLPGFGTAPKPPRNPSIEDHARVVAQFLRRHGITRPVLVGHSMGCQIVAALVEQDPGITDRVVLIGPTTEAKARSVARHIWRLTIEMVLDPWRVKGIVGIDYLFRCGLPYYIKQLPNLFEDHIEKRMPQLTARVLVMRGRNDPIAPREWCEALAESAVDGEFAEVAGPHVVMFTDEARVSRLLVQHSH</sequence>
<organism evidence="2 3">
    <name type="scientific">Lysobacter korlensis</name>
    <dbReference type="NCBI Taxonomy" id="553636"/>
    <lineage>
        <taxon>Bacteria</taxon>
        <taxon>Pseudomonadati</taxon>
        <taxon>Pseudomonadota</taxon>
        <taxon>Gammaproteobacteria</taxon>
        <taxon>Lysobacterales</taxon>
        <taxon>Lysobacteraceae</taxon>
        <taxon>Lysobacter</taxon>
    </lineage>
</organism>
<dbReference type="Proteomes" id="UP001589896">
    <property type="component" value="Unassembled WGS sequence"/>
</dbReference>
<feature type="domain" description="AB hydrolase-1" evidence="1">
    <location>
        <begin position="28"/>
        <end position="134"/>
    </location>
</feature>
<gene>
    <name evidence="2" type="ORF">ACFFGH_10460</name>
</gene>
<evidence type="ECO:0000313" key="3">
    <source>
        <dbReference type="Proteomes" id="UP001589896"/>
    </source>
</evidence>
<evidence type="ECO:0000259" key="1">
    <source>
        <dbReference type="Pfam" id="PF00561"/>
    </source>
</evidence>
<dbReference type="PANTHER" id="PTHR43798">
    <property type="entry name" value="MONOACYLGLYCEROL LIPASE"/>
    <property type="match status" value="1"/>
</dbReference>
<dbReference type="SUPFAM" id="SSF53474">
    <property type="entry name" value="alpha/beta-Hydrolases"/>
    <property type="match status" value="1"/>
</dbReference>
<proteinExistence type="predicted"/>
<dbReference type="InterPro" id="IPR000073">
    <property type="entry name" value="AB_hydrolase_1"/>
</dbReference>
<keyword evidence="3" id="KW-1185">Reference proteome</keyword>
<name>A0ABV6RMQ2_9GAMM</name>
<dbReference type="Gene3D" id="3.40.50.1820">
    <property type="entry name" value="alpha/beta hydrolase"/>
    <property type="match status" value="1"/>
</dbReference>
<dbReference type="RefSeq" id="WP_386667954.1">
    <property type="nucleotide sequence ID" value="NZ_JBHLTG010000002.1"/>
</dbReference>